<gene>
    <name evidence="1" type="ORF">JKP88DRAFT_218944</name>
</gene>
<keyword evidence="2" id="KW-1185">Reference proteome</keyword>
<dbReference type="AlphaFoldDB" id="A0A835Z258"/>
<dbReference type="Proteomes" id="UP000664859">
    <property type="component" value="Unassembled WGS sequence"/>
</dbReference>
<dbReference type="EMBL" id="JAFCMP010000113">
    <property type="protein sequence ID" value="KAG5186137.1"/>
    <property type="molecule type" value="Genomic_DNA"/>
</dbReference>
<accession>A0A835Z258</accession>
<protein>
    <submittedName>
        <fullName evidence="1">Uncharacterized protein</fullName>
    </submittedName>
</protein>
<reference evidence="1" key="1">
    <citation type="submission" date="2021-02" db="EMBL/GenBank/DDBJ databases">
        <title>First Annotated Genome of the Yellow-green Alga Tribonema minus.</title>
        <authorList>
            <person name="Mahan K.M."/>
        </authorList>
    </citation>
    <scope>NUCLEOTIDE SEQUENCE</scope>
    <source>
        <strain evidence="1">UTEX B ZZ1240</strain>
    </source>
</reference>
<evidence type="ECO:0000313" key="1">
    <source>
        <dbReference type="EMBL" id="KAG5186137.1"/>
    </source>
</evidence>
<comment type="caution">
    <text evidence="1">The sequence shown here is derived from an EMBL/GenBank/DDBJ whole genome shotgun (WGS) entry which is preliminary data.</text>
</comment>
<evidence type="ECO:0000313" key="2">
    <source>
        <dbReference type="Proteomes" id="UP000664859"/>
    </source>
</evidence>
<proteinExistence type="predicted"/>
<organism evidence="1 2">
    <name type="scientific">Tribonema minus</name>
    <dbReference type="NCBI Taxonomy" id="303371"/>
    <lineage>
        <taxon>Eukaryota</taxon>
        <taxon>Sar</taxon>
        <taxon>Stramenopiles</taxon>
        <taxon>Ochrophyta</taxon>
        <taxon>PX clade</taxon>
        <taxon>Xanthophyceae</taxon>
        <taxon>Tribonematales</taxon>
        <taxon>Tribonemataceae</taxon>
        <taxon>Tribonema</taxon>
    </lineage>
</organism>
<sequence length="126" mass="13462">MQSGRPKWIPAYAEREFDDGRKHTAKWLSLFQSGELLVTLTKAQFKERAAALAFAMPLGPSGFFQPSEAPSDDALEALWAALAGSAAADVLSAEDIEARLRALSEDGHSVQWGGFERTVAAAAAAL</sequence>
<name>A0A835Z258_9STRA</name>